<evidence type="ECO:0000313" key="2">
    <source>
        <dbReference type="EMBL" id="KAL0924746.1"/>
    </source>
</evidence>
<evidence type="ECO:0000313" key="3">
    <source>
        <dbReference type="Proteomes" id="UP001552299"/>
    </source>
</evidence>
<dbReference type="Proteomes" id="UP001552299">
    <property type="component" value="Unassembled WGS sequence"/>
</dbReference>
<dbReference type="PANTHER" id="PTHR31286:SF179">
    <property type="entry name" value="RNASE H TYPE-1 DOMAIN-CONTAINING PROTEIN"/>
    <property type="match status" value="1"/>
</dbReference>
<gene>
    <name evidence="2" type="ORF">M5K25_005601</name>
</gene>
<reference evidence="2 3" key="1">
    <citation type="journal article" date="2024" name="Plant Biotechnol. J.">
        <title>Dendrobium thyrsiflorum genome and its molecular insights into genes involved in important horticultural traits.</title>
        <authorList>
            <person name="Chen B."/>
            <person name="Wang J.Y."/>
            <person name="Zheng P.J."/>
            <person name="Li K.L."/>
            <person name="Liang Y.M."/>
            <person name="Chen X.F."/>
            <person name="Zhang C."/>
            <person name="Zhao X."/>
            <person name="He X."/>
            <person name="Zhang G.Q."/>
            <person name="Liu Z.J."/>
            <person name="Xu Q."/>
        </authorList>
    </citation>
    <scope>NUCLEOTIDE SEQUENCE [LARGE SCALE GENOMIC DNA]</scope>
    <source>
        <strain evidence="2">GZMU011</strain>
    </source>
</reference>
<sequence length="544" mass="59010">MVSTRLHDPGFLCRASPALSFKDVLHGASSSSVSFPDLRFSSHRGLPALLISEEEFSSLAAPFEFALVGKFPGKRPSIDGIRKFFFNLKLIGDVSVTVLNPRNVLIKLFNDFDYCRIFSHRSYFVNNCYMKVVKWSPNLDIEVDSPIVPIWISFPYLRPHLFSPQILSGLGSLFGRTLKLDTATASGSRPSVARILVELDVTKKFSDKIWVGSPNSGYVQSVIFDDIPFFCTYCSSLGHLKEECRILHPHLNNVSNSIPTPSASSAFPEVTLVDAGPVAGPVLPVAEVLDVVNAQVADDVAINSNHAMNANLDVGCVICPLALVSEGLLVENVADVGKFCDGSSHFSPKEPSPVPLRGMLSAPVGVQDPIDPVLVVAQPNALCEDHGARGVDVSIANKHVCPILTPIVNAVDVLAPPLDTSPAGSDVNCNDNLVEGGVVLTGGDFQQNTMITWPLSEGDDPLSKSLDDPMFSVPITIVPREVLHSHISRDSVLLDGDWLHVENSADDDSFSDDDMISRENFDLSTHKTVDAECSMKNAKRKKRK</sequence>
<protein>
    <recommendedName>
        <fullName evidence="1">DUF4283 domain-containing protein</fullName>
    </recommendedName>
</protein>
<keyword evidence="3" id="KW-1185">Reference proteome</keyword>
<dbReference type="InterPro" id="IPR040256">
    <property type="entry name" value="At4g02000-like"/>
</dbReference>
<comment type="caution">
    <text evidence="2">The sequence shown here is derived from an EMBL/GenBank/DDBJ whole genome shotgun (WGS) entry which is preliminary data.</text>
</comment>
<accession>A0ABD0VPL0</accession>
<dbReference type="PANTHER" id="PTHR31286">
    <property type="entry name" value="GLYCINE-RICH CELL WALL STRUCTURAL PROTEIN 1.8-LIKE"/>
    <property type="match status" value="1"/>
</dbReference>
<dbReference type="InterPro" id="IPR025558">
    <property type="entry name" value="DUF4283"/>
</dbReference>
<dbReference type="Pfam" id="PF14111">
    <property type="entry name" value="DUF4283"/>
    <property type="match status" value="1"/>
</dbReference>
<dbReference type="EMBL" id="JANQDX010000005">
    <property type="protein sequence ID" value="KAL0924746.1"/>
    <property type="molecule type" value="Genomic_DNA"/>
</dbReference>
<dbReference type="AlphaFoldDB" id="A0ABD0VPL0"/>
<organism evidence="2 3">
    <name type="scientific">Dendrobium thyrsiflorum</name>
    <name type="common">Pinecone-like raceme dendrobium</name>
    <name type="synonym">Orchid</name>
    <dbReference type="NCBI Taxonomy" id="117978"/>
    <lineage>
        <taxon>Eukaryota</taxon>
        <taxon>Viridiplantae</taxon>
        <taxon>Streptophyta</taxon>
        <taxon>Embryophyta</taxon>
        <taxon>Tracheophyta</taxon>
        <taxon>Spermatophyta</taxon>
        <taxon>Magnoliopsida</taxon>
        <taxon>Liliopsida</taxon>
        <taxon>Asparagales</taxon>
        <taxon>Orchidaceae</taxon>
        <taxon>Epidendroideae</taxon>
        <taxon>Malaxideae</taxon>
        <taxon>Dendrobiinae</taxon>
        <taxon>Dendrobium</taxon>
    </lineage>
</organism>
<proteinExistence type="predicted"/>
<feature type="domain" description="DUF4283" evidence="1">
    <location>
        <begin position="63"/>
        <end position="141"/>
    </location>
</feature>
<evidence type="ECO:0000259" key="1">
    <source>
        <dbReference type="Pfam" id="PF14111"/>
    </source>
</evidence>
<name>A0ABD0VPL0_DENTH</name>